<dbReference type="EMBL" id="JAAATX020000011">
    <property type="protein sequence ID" value="MBU9699364.1"/>
    <property type="molecule type" value="Genomic_DNA"/>
</dbReference>
<feature type="chain" id="PRO_5045914437" description="Lipoprotein" evidence="1">
    <location>
        <begin position="27"/>
        <end position="81"/>
    </location>
</feature>
<comment type="caution">
    <text evidence="2">The sequence shown here is derived from an EMBL/GenBank/DDBJ whole genome shotgun (WGS) entry which is preliminary data.</text>
</comment>
<evidence type="ECO:0000313" key="3">
    <source>
        <dbReference type="Proteomes" id="UP000731907"/>
    </source>
</evidence>
<protein>
    <recommendedName>
        <fullName evidence="4">Lipoprotein</fullName>
    </recommendedName>
</protein>
<evidence type="ECO:0008006" key="4">
    <source>
        <dbReference type="Google" id="ProtNLM"/>
    </source>
</evidence>
<gene>
    <name evidence="2" type="ORF">GU927_016075</name>
</gene>
<evidence type="ECO:0000313" key="2">
    <source>
        <dbReference type="EMBL" id="MBU9699364.1"/>
    </source>
</evidence>
<sequence length="81" mass="8627">MPSIVRCLKPPPAALAIAMLWLTGCATVGSNTRALCLPVVDYTTAEQARAADEVEALPEGAVIVQMLVDYAVLRDQARACR</sequence>
<name>A0ABS6J6H3_9RHOB</name>
<reference evidence="2 3" key="1">
    <citation type="submission" date="2021-06" db="EMBL/GenBank/DDBJ databases">
        <title>Rhodobacteraceae bacterium strain HSP-20.</title>
        <authorList>
            <person name="Chen W.-M."/>
        </authorList>
    </citation>
    <scope>NUCLEOTIDE SEQUENCE [LARGE SCALE GENOMIC DNA]</scope>
    <source>
        <strain evidence="2 3">HSP-20</strain>
    </source>
</reference>
<dbReference type="PROSITE" id="PS51257">
    <property type="entry name" value="PROKAR_LIPOPROTEIN"/>
    <property type="match status" value="1"/>
</dbReference>
<dbReference type="Proteomes" id="UP000731907">
    <property type="component" value="Unassembled WGS sequence"/>
</dbReference>
<feature type="signal peptide" evidence="1">
    <location>
        <begin position="1"/>
        <end position="26"/>
    </location>
</feature>
<keyword evidence="3" id="KW-1185">Reference proteome</keyword>
<organism evidence="2 3">
    <name type="scientific">Paragemmobacter amnigenus</name>
    <dbReference type="NCBI Taxonomy" id="2852097"/>
    <lineage>
        <taxon>Bacteria</taxon>
        <taxon>Pseudomonadati</taxon>
        <taxon>Pseudomonadota</taxon>
        <taxon>Alphaproteobacteria</taxon>
        <taxon>Rhodobacterales</taxon>
        <taxon>Paracoccaceae</taxon>
        <taxon>Paragemmobacter</taxon>
    </lineage>
</organism>
<proteinExistence type="predicted"/>
<evidence type="ECO:0000256" key="1">
    <source>
        <dbReference type="SAM" id="SignalP"/>
    </source>
</evidence>
<accession>A0ABS6J6H3</accession>
<keyword evidence="1" id="KW-0732">Signal</keyword>